<dbReference type="KEGG" id="hazt:108668595"/>
<dbReference type="InterPro" id="IPR038098">
    <property type="entry name" value="PHF12_MRG-bd_sf"/>
</dbReference>
<dbReference type="Proteomes" id="UP000694843">
    <property type="component" value="Unplaced"/>
</dbReference>
<dbReference type="InterPro" id="IPR001965">
    <property type="entry name" value="Znf_PHD"/>
</dbReference>
<feature type="compositionally biased region" description="Basic and acidic residues" evidence="5">
    <location>
        <begin position="1598"/>
        <end position="1612"/>
    </location>
</feature>
<feature type="compositionally biased region" description="Polar residues" evidence="5">
    <location>
        <begin position="711"/>
        <end position="721"/>
    </location>
</feature>
<evidence type="ECO:0000256" key="3">
    <source>
        <dbReference type="ARBA" id="ARBA00022833"/>
    </source>
</evidence>
<evidence type="ECO:0000259" key="6">
    <source>
        <dbReference type="PROSITE" id="PS50006"/>
    </source>
</evidence>
<name>A0A8B7NCL1_HYAAZ</name>
<feature type="region of interest" description="Disordered" evidence="5">
    <location>
        <begin position="1554"/>
        <end position="1612"/>
    </location>
</feature>
<gene>
    <name evidence="9" type="primary">LOC108668595</name>
</gene>
<feature type="compositionally biased region" description="Polar residues" evidence="5">
    <location>
        <begin position="527"/>
        <end position="538"/>
    </location>
</feature>
<evidence type="ECO:0000259" key="7">
    <source>
        <dbReference type="PROSITE" id="PS50016"/>
    </source>
</evidence>
<dbReference type="OrthoDB" id="1919692at2759"/>
<dbReference type="PROSITE" id="PS01359">
    <property type="entry name" value="ZF_PHD_1"/>
    <property type="match status" value="1"/>
</dbReference>
<feature type="domain" description="PHD-type" evidence="7">
    <location>
        <begin position="260"/>
        <end position="310"/>
    </location>
</feature>
<evidence type="ECO:0000313" key="8">
    <source>
        <dbReference type="Proteomes" id="UP000694843"/>
    </source>
</evidence>
<organism evidence="8 9">
    <name type="scientific">Hyalella azteca</name>
    <name type="common">Amphipod</name>
    <dbReference type="NCBI Taxonomy" id="294128"/>
    <lineage>
        <taxon>Eukaryota</taxon>
        <taxon>Metazoa</taxon>
        <taxon>Ecdysozoa</taxon>
        <taxon>Arthropoda</taxon>
        <taxon>Crustacea</taxon>
        <taxon>Multicrustacea</taxon>
        <taxon>Malacostraca</taxon>
        <taxon>Eumalacostraca</taxon>
        <taxon>Peracarida</taxon>
        <taxon>Amphipoda</taxon>
        <taxon>Senticaudata</taxon>
        <taxon>Talitrida</taxon>
        <taxon>Talitroidea</taxon>
        <taxon>Hyalellidae</taxon>
        <taxon>Hyalella</taxon>
    </lineage>
</organism>
<dbReference type="CDD" id="cd15533">
    <property type="entry name" value="PHD1_PHF12"/>
    <property type="match status" value="1"/>
</dbReference>
<reference evidence="9" key="1">
    <citation type="submission" date="2025-08" db="UniProtKB">
        <authorList>
            <consortium name="RefSeq"/>
        </authorList>
    </citation>
    <scope>IDENTIFICATION</scope>
    <source>
        <tissue evidence="9">Whole organism</tissue>
    </source>
</reference>
<keyword evidence="1" id="KW-0479">Metal-binding</keyword>
<dbReference type="Pfam" id="PF00628">
    <property type="entry name" value="PHD"/>
    <property type="match status" value="2"/>
</dbReference>
<feature type="domain" description="PHD-type" evidence="7">
    <location>
        <begin position="59"/>
        <end position="108"/>
    </location>
</feature>
<dbReference type="PROSITE" id="PS50016">
    <property type="entry name" value="ZF_PHD_2"/>
    <property type="match status" value="2"/>
</dbReference>
<sequence>MEYDLDSNGGLMNQILALTAAPGSRDRSDSANGQSNVPELASSLSAHPYFKRPGRGHNRDCCDACGEGGDLICCDICPASFHLICHDPPLYEEDIPLGEWGCFQCQVTNNDDKMPGASRCGNLNLKLNRGIKRKERDDVPSKTPGKSDLTQKSNKRDKCDAISLENGTTSGSTSSTSNSSTSSCRVPLVNGHEMAVTESPFMSLVRHVATSNPKQFVLPYTHTVPIAFPGESKSIFRYNGRRGAAPKKKSAHDNGVALPAKLCFTCNKGCRSGALLCCDYCPLMFHLDCLDPPLTIAPTQRWMCPNHPEQFMDEHRVTTCCVSERVRLWERCRGLVDQAAVQRSFFNIIHRKRPPSRYKIRKALRKTIRVPEGIKDAYANPVHLLPALPPAHLRPPPMPTFPPECVTPAHYECLKTEASFLSADRSRGRNSSRESSSSEVHLPMSVPCSVSSGVTRPSATKELCSKDDLEPVINKAVSSDGKPSLLPITNSNCISKTNDETLDSLSAVSATFLGDSSMVRLPAMADTDSTSSLTSNGSGKPDGIDPLRVHTQRAKYSEKKETEADADTTLDSCSQISEDTESQKEISTEDELEDSGNHESEFLENRIKVQQEKIITNDFPDKDCSSKRKEKSWESHNSDKLSINECLLKECDVKERLGNNVKRFKLDKSTDRLIQTNGDINDKWNSLLDEPFENNNKIISKSRDDAKSENSARNNSSGKTSDNNDDEVCSVVPIEARLQDGVEMEVVTSEPATFTGTISLQTETEMKVTRGSSPVHANSIDYDASMLNSMVMDKATCLVSNSVDAVTKHAAAESLVSVLDNETSCLIKNQNSSAVDKFHSETASKSADYLMKQAIFGSKSIGSPNPDWPSPIMDITDDSSTSERPLMADSVDDAIKQRLDTDDHHYNSNKSMLNHKNIFGSNKTYYNNHVVTSQFSPTTINTYSNKSYQVLNNCHSKLFTPITTHAALSTQSSFFNSCASEPCLIAPRGASSSKACPPRRGLSAFAEHLSAPAATQSLDSLQEPLTSQADAASAEDHVQVIADAAPTQEEIDIWLSSIVSFQSSVAKMMIKSKDSMDVTPLTSCESLTTSIPAPTTVSVAHCSSVPTSSTTPTPSLVTSPSCVSTASPCISSTSTSHSGDTVPCLPKPSSLSLTSLPSTPRAGRKQVLIPRTSPTGSFSSSPPSYLPSFGSSQHPKSGHSTSSATPATPAKTYIARVSSSTANNIPESRALCLSELLHESLQALQQKLHSAHAKNHSELLSADRTLIELLAMQRLEQLQQPPAPLPAPPLHIAPSLPAHALLCPLIEPPDLNPVWVDLKTPAVDAAPPVPMQYRLLTVGKGSSNHVNLETYGHCNYISSNHACIFLDEYSGQYELVNYSSEGTTVDGGVYRCDLSGEKSVISQPPPNSLLHQVRESVQKYREAYIKNGAPGYCFSIEDETDEKKKDFDGFRANNLRGETEAVMTSRSDQVIRRCGCSRMSPDQRSRGGWEGPAILRHGSYIKFGCVKFVFSVVETASLGNWRTVTEEAYTKFYERECRERREQQEAAVAAAKCKEKEVARAKASKDKHKDKDQHDIKEPVHKENHEKERKKEPKKSKKDRENRKEKEAKSKS</sequence>
<dbReference type="PROSITE" id="PS50006">
    <property type="entry name" value="FHA_DOMAIN"/>
    <property type="match status" value="1"/>
</dbReference>
<dbReference type="InterPro" id="IPR019786">
    <property type="entry name" value="Zinc_finger_PHD-type_CS"/>
</dbReference>
<evidence type="ECO:0000313" key="9">
    <source>
        <dbReference type="RefSeq" id="XP_018011324.1"/>
    </source>
</evidence>
<evidence type="ECO:0000256" key="2">
    <source>
        <dbReference type="ARBA" id="ARBA00022771"/>
    </source>
</evidence>
<evidence type="ECO:0000256" key="4">
    <source>
        <dbReference type="PROSITE-ProRule" id="PRU00146"/>
    </source>
</evidence>
<dbReference type="InterPro" id="IPR042163">
    <property type="entry name" value="PHF12"/>
</dbReference>
<feature type="compositionally biased region" description="Low complexity" evidence="5">
    <location>
        <begin position="166"/>
        <end position="183"/>
    </location>
</feature>
<dbReference type="GO" id="GO:0070822">
    <property type="term" value="C:Sin3-type complex"/>
    <property type="evidence" value="ECO:0007669"/>
    <property type="project" value="TreeGrafter"/>
</dbReference>
<feature type="region of interest" description="Disordered" evidence="5">
    <location>
        <begin position="699"/>
        <end position="728"/>
    </location>
</feature>
<dbReference type="GO" id="GO:0003714">
    <property type="term" value="F:transcription corepressor activity"/>
    <property type="evidence" value="ECO:0007669"/>
    <property type="project" value="InterPro"/>
</dbReference>
<evidence type="ECO:0000256" key="5">
    <source>
        <dbReference type="SAM" id="MobiDB-lite"/>
    </source>
</evidence>
<proteinExistence type="predicted"/>
<evidence type="ECO:0000256" key="1">
    <source>
        <dbReference type="ARBA" id="ARBA00022723"/>
    </source>
</evidence>
<dbReference type="Gene3D" id="3.30.40.10">
    <property type="entry name" value="Zinc/RING finger domain, C3HC4 (zinc finger)"/>
    <property type="match status" value="2"/>
</dbReference>
<dbReference type="CDD" id="cd15534">
    <property type="entry name" value="PHD2_PHF12_Rco1"/>
    <property type="match status" value="1"/>
</dbReference>
<feature type="region of interest" description="Disordered" evidence="5">
    <location>
        <begin position="424"/>
        <end position="453"/>
    </location>
</feature>
<keyword evidence="2 4" id="KW-0863">Zinc-finger</keyword>
<keyword evidence="3" id="KW-0862">Zinc</keyword>
<protein>
    <submittedName>
        <fullName evidence="9">PHD finger protein 12-like</fullName>
    </submittedName>
</protein>
<dbReference type="SMART" id="SM00249">
    <property type="entry name" value="PHD"/>
    <property type="match status" value="2"/>
</dbReference>
<dbReference type="PANTHER" id="PTHR46309:SF1">
    <property type="entry name" value="PHD FINGER PROTEIN 12"/>
    <property type="match status" value="1"/>
</dbReference>
<dbReference type="Gene3D" id="6.10.20.60">
    <property type="entry name" value="PHD finger protein 12"/>
    <property type="match status" value="1"/>
</dbReference>
<dbReference type="PANTHER" id="PTHR46309">
    <property type="entry name" value="PHD FINGER PROTEIN 12"/>
    <property type="match status" value="1"/>
</dbReference>
<dbReference type="InterPro" id="IPR013083">
    <property type="entry name" value="Znf_RING/FYVE/PHD"/>
</dbReference>
<dbReference type="GeneID" id="108668595"/>
<feature type="compositionally biased region" description="Basic and acidic residues" evidence="5">
    <location>
        <begin position="701"/>
        <end position="710"/>
    </location>
</feature>
<dbReference type="InterPro" id="IPR011011">
    <property type="entry name" value="Znf_FYVE_PHD"/>
</dbReference>
<feature type="region of interest" description="Disordered" evidence="5">
    <location>
        <begin position="1148"/>
        <end position="1207"/>
    </location>
</feature>
<dbReference type="InterPro" id="IPR019787">
    <property type="entry name" value="Znf_PHD-finger"/>
</dbReference>
<dbReference type="InterPro" id="IPR000253">
    <property type="entry name" value="FHA_dom"/>
</dbReference>
<dbReference type="Gene3D" id="2.60.200.20">
    <property type="match status" value="1"/>
</dbReference>
<dbReference type="SUPFAM" id="SSF57903">
    <property type="entry name" value="FYVE/PHD zinc finger"/>
    <property type="match status" value="2"/>
</dbReference>
<dbReference type="GO" id="GO:0008270">
    <property type="term" value="F:zinc ion binding"/>
    <property type="evidence" value="ECO:0007669"/>
    <property type="project" value="UniProtKB-KW"/>
</dbReference>
<keyword evidence="8" id="KW-1185">Reference proteome</keyword>
<dbReference type="RefSeq" id="XP_018011324.1">
    <property type="nucleotide sequence ID" value="XM_018155835.2"/>
</dbReference>
<dbReference type="InterPro" id="IPR008984">
    <property type="entry name" value="SMAD_FHA_dom_sf"/>
</dbReference>
<feature type="domain" description="FHA" evidence="6">
    <location>
        <begin position="1336"/>
        <end position="1390"/>
    </location>
</feature>
<feature type="compositionally biased region" description="Low complexity" evidence="5">
    <location>
        <begin position="1148"/>
        <end position="1160"/>
    </location>
</feature>
<feature type="region of interest" description="Disordered" evidence="5">
    <location>
        <begin position="131"/>
        <end position="184"/>
    </location>
</feature>
<accession>A0A8B7NCL1</accession>
<feature type="compositionally biased region" description="Basic and acidic residues" evidence="5">
    <location>
        <begin position="1554"/>
        <end position="1591"/>
    </location>
</feature>
<dbReference type="SUPFAM" id="SSF49879">
    <property type="entry name" value="SMAD/FHA domain"/>
    <property type="match status" value="1"/>
</dbReference>
<feature type="region of interest" description="Disordered" evidence="5">
    <location>
        <begin position="527"/>
        <end position="599"/>
    </location>
</feature>
<dbReference type="GO" id="GO:0000122">
    <property type="term" value="P:negative regulation of transcription by RNA polymerase II"/>
    <property type="evidence" value="ECO:0007669"/>
    <property type="project" value="TreeGrafter"/>
</dbReference>
<feature type="compositionally biased region" description="Low complexity" evidence="5">
    <location>
        <begin position="1172"/>
        <end position="1192"/>
    </location>
</feature>